<keyword evidence="2" id="KW-0732">Signal</keyword>
<feature type="region of interest" description="Disordered" evidence="1">
    <location>
        <begin position="26"/>
        <end position="64"/>
    </location>
</feature>
<name>A0A0D0DZ27_9AGAM</name>
<feature type="non-terminal residue" evidence="3">
    <location>
        <position position="64"/>
    </location>
</feature>
<keyword evidence="4" id="KW-1185">Reference proteome</keyword>
<evidence type="ECO:0000256" key="1">
    <source>
        <dbReference type="SAM" id="MobiDB-lite"/>
    </source>
</evidence>
<proteinExistence type="predicted"/>
<reference evidence="3 4" key="1">
    <citation type="submission" date="2014-04" db="EMBL/GenBank/DDBJ databases">
        <authorList>
            <consortium name="DOE Joint Genome Institute"/>
            <person name="Kuo A."/>
            <person name="Kohler A."/>
            <person name="Jargeat P."/>
            <person name="Nagy L.G."/>
            <person name="Floudas D."/>
            <person name="Copeland A."/>
            <person name="Barry K.W."/>
            <person name="Cichocki N."/>
            <person name="Veneault-Fourrey C."/>
            <person name="LaButti K."/>
            <person name="Lindquist E.A."/>
            <person name="Lipzen A."/>
            <person name="Lundell T."/>
            <person name="Morin E."/>
            <person name="Murat C."/>
            <person name="Sun H."/>
            <person name="Tunlid A."/>
            <person name="Henrissat B."/>
            <person name="Grigoriev I.V."/>
            <person name="Hibbett D.S."/>
            <person name="Martin F."/>
            <person name="Nordberg H.P."/>
            <person name="Cantor M.N."/>
            <person name="Hua S.X."/>
        </authorList>
    </citation>
    <scope>NUCLEOTIDE SEQUENCE [LARGE SCALE GENOMIC DNA]</scope>
    <source>
        <strain evidence="3 4">Ve08.2h10</strain>
    </source>
</reference>
<evidence type="ECO:0000313" key="4">
    <source>
        <dbReference type="Proteomes" id="UP000054538"/>
    </source>
</evidence>
<dbReference type="EMBL" id="KN825316">
    <property type="protein sequence ID" value="KIK92089.1"/>
    <property type="molecule type" value="Genomic_DNA"/>
</dbReference>
<reference evidence="4" key="2">
    <citation type="submission" date="2015-01" db="EMBL/GenBank/DDBJ databases">
        <title>Evolutionary Origins and Diversification of the Mycorrhizal Mutualists.</title>
        <authorList>
            <consortium name="DOE Joint Genome Institute"/>
            <consortium name="Mycorrhizal Genomics Consortium"/>
            <person name="Kohler A."/>
            <person name="Kuo A."/>
            <person name="Nagy L.G."/>
            <person name="Floudas D."/>
            <person name="Copeland A."/>
            <person name="Barry K.W."/>
            <person name="Cichocki N."/>
            <person name="Veneault-Fourrey C."/>
            <person name="LaButti K."/>
            <person name="Lindquist E.A."/>
            <person name="Lipzen A."/>
            <person name="Lundell T."/>
            <person name="Morin E."/>
            <person name="Murat C."/>
            <person name="Riley R."/>
            <person name="Ohm R."/>
            <person name="Sun H."/>
            <person name="Tunlid A."/>
            <person name="Henrissat B."/>
            <person name="Grigoriev I.V."/>
            <person name="Hibbett D.S."/>
            <person name="Martin F."/>
        </authorList>
    </citation>
    <scope>NUCLEOTIDE SEQUENCE [LARGE SCALE GENOMIC DNA]</scope>
    <source>
        <strain evidence="4">Ve08.2h10</strain>
    </source>
</reference>
<evidence type="ECO:0000313" key="3">
    <source>
        <dbReference type="EMBL" id="KIK92089.1"/>
    </source>
</evidence>
<feature type="non-terminal residue" evidence="3">
    <location>
        <position position="1"/>
    </location>
</feature>
<feature type="chain" id="PRO_5002209315" evidence="2">
    <location>
        <begin position="19"/>
        <end position="64"/>
    </location>
</feature>
<organism evidence="3 4">
    <name type="scientific">Paxillus rubicundulus Ve08.2h10</name>
    <dbReference type="NCBI Taxonomy" id="930991"/>
    <lineage>
        <taxon>Eukaryota</taxon>
        <taxon>Fungi</taxon>
        <taxon>Dikarya</taxon>
        <taxon>Basidiomycota</taxon>
        <taxon>Agaricomycotina</taxon>
        <taxon>Agaricomycetes</taxon>
        <taxon>Agaricomycetidae</taxon>
        <taxon>Boletales</taxon>
        <taxon>Paxilineae</taxon>
        <taxon>Paxillaceae</taxon>
        <taxon>Paxillus</taxon>
    </lineage>
</organism>
<dbReference type="HOGENOM" id="CLU_2868348_0_0_1"/>
<accession>A0A0D0DZ27</accession>
<protein>
    <submittedName>
        <fullName evidence="3">Uncharacterized protein</fullName>
    </submittedName>
</protein>
<dbReference type="InParanoid" id="A0A0D0DZ27"/>
<feature type="signal peptide" evidence="2">
    <location>
        <begin position="1"/>
        <end position="18"/>
    </location>
</feature>
<evidence type="ECO:0000256" key="2">
    <source>
        <dbReference type="SAM" id="SignalP"/>
    </source>
</evidence>
<gene>
    <name evidence="3" type="ORF">PAXRUDRAFT_830292</name>
</gene>
<sequence>MSVTNVVLIVFLAPPQYADITTVPNGNAYHARDLDATPPPQNSINLNKHTSLTDSQKNSHRSRP</sequence>
<feature type="compositionally biased region" description="Polar residues" evidence="1">
    <location>
        <begin position="42"/>
        <end position="56"/>
    </location>
</feature>
<dbReference type="AlphaFoldDB" id="A0A0D0DZ27"/>
<dbReference type="Proteomes" id="UP000054538">
    <property type="component" value="Unassembled WGS sequence"/>
</dbReference>